<comment type="caution">
    <text evidence="1">The sequence shown here is derived from an EMBL/GenBank/DDBJ whole genome shotgun (WGS) entry which is preliminary data.</text>
</comment>
<name>A0A2A4HZE1_9SPHN</name>
<gene>
    <name evidence="1" type="ORF">COA17_09095</name>
</gene>
<evidence type="ECO:0000313" key="1">
    <source>
        <dbReference type="EMBL" id="PCG09048.1"/>
    </source>
</evidence>
<protein>
    <submittedName>
        <fullName evidence="1">Uncharacterized protein</fullName>
    </submittedName>
</protein>
<dbReference type="AlphaFoldDB" id="A0A2A4HZE1"/>
<sequence length="190" mass="21721">MAMAGVGAEKLKGNETHREYRYFQSWLDHAALLAERFYRECDDDPFAYNETASVSLLCSAAMASGQLALAEFTQEKRGIGRGRRYVRGRWDMWMGTDRFHCGLEFKQIKTRFTADRLEQVMAAAVRCAAAIEKTHTDRRLGCLIATPRGEGAMHRRALANLKAFAQECDYAWRIDAGDGHCRTFLFFRYV</sequence>
<reference evidence="1 2" key="1">
    <citation type="submission" date="2017-09" db="EMBL/GenBank/DDBJ databases">
        <title>Sphingomonas ginsenosidimutans KACC 14949, whole genome shotgun sequence.</title>
        <authorList>
            <person name="Feng G."/>
            <person name="Zhu H."/>
        </authorList>
    </citation>
    <scope>NUCLEOTIDE SEQUENCE [LARGE SCALE GENOMIC DNA]</scope>
    <source>
        <strain evidence="1 2">KACC 14949</strain>
    </source>
</reference>
<dbReference type="EMBL" id="NWVD01000003">
    <property type="protein sequence ID" value="PCG09048.1"/>
    <property type="molecule type" value="Genomic_DNA"/>
</dbReference>
<accession>A0A2A4HZE1</accession>
<evidence type="ECO:0000313" key="2">
    <source>
        <dbReference type="Proteomes" id="UP000218784"/>
    </source>
</evidence>
<keyword evidence="2" id="KW-1185">Reference proteome</keyword>
<dbReference type="Proteomes" id="UP000218784">
    <property type="component" value="Unassembled WGS sequence"/>
</dbReference>
<proteinExistence type="predicted"/>
<organism evidence="1 2">
    <name type="scientific">Sphingomonas ginsenosidimutans</name>
    <dbReference type="NCBI Taxonomy" id="862134"/>
    <lineage>
        <taxon>Bacteria</taxon>
        <taxon>Pseudomonadati</taxon>
        <taxon>Pseudomonadota</taxon>
        <taxon>Alphaproteobacteria</taxon>
        <taxon>Sphingomonadales</taxon>
        <taxon>Sphingomonadaceae</taxon>
        <taxon>Sphingomonas</taxon>
    </lineage>
</organism>